<dbReference type="PROSITE" id="PS50923">
    <property type="entry name" value="SUSHI"/>
    <property type="match status" value="1"/>
</dbReference>
<feature type="compositionally biased region" description="Polar residues" evidence="18">
    <location>
        <begin position="391"/>
        <end position="403"/>
    </location>
</feature>
<dbReference type="InterPro" id="IPR001304">
    <property type="entry name" value="C-type_lectin-like"/>
</dbReference>
<dbReference type="SUPFAM" id="SSF56436">
    <property type="entry name" value="C-type lectin-like"/>
    <property type="match status" value="1"/>
</dbReference>
<feature type="disulfide bond" evidence="16">
    <location>
        <begin position="748"/>
        <end position="757"/>
    </location>
</feature>
<dbReference type="InterPro" id="IPR018378">
    <property type="entry name" value="C-type_lectin_CS"/>
</dbReference>
<dbReference type="InterPro" id="IPR050691">
    <property type="entry name" value="Hyaluronan_bind_Proteoglycan"/>
</dbReference>
<dbReference type="InterPro" id="IPR000436">
    <property type="entry name" value="Sushi_SCR_CCP_dom"/>
</dbReference>
<dbReference type="SMART" id="SM00032">
    <property type="entry name" value="CCP"/>
    <property type="match status" value="1"/>
</dbReference>
<dbReference type="PROSITE" id="PS00022">
    <property type="entry name" value="EGF_1"/>
    <property type="match status" value="2"/>
</dbReference>
<evidence type="ECO:0000256" key="17">
    <source>
        <dbReference type="PROSITE-ProRule" id="PRU00302"/>
    </source>
</evidence>
<dbReference type="Gene3D" id="3.10.100.10">
    <property type="entry name" value="Mannose-Binding Protein A, subunit A"/>
    <property type="match status" value="1"/>
</dbReference>
<dbReference type="InterPro" id="IPR033987">
    <property type="entry name" value="CSPG_CTLD"/>
</dbReference>
<dbReference type="InterPro" id="IPR016187">
    <property type="entry name" value="CTDL_fold"/>
</dbReference>
<keyword evidence="10 16" id="KW-1015">Disulfide bond</keyword>
<dbReference type="PROSITE" id="PS00615">
    <property type="entry name" value="C_TYPE_LECTIN_1"/>
    <property type="match status" value="1"/>
</dbReference>
<dbReference type="SUPFAM" id="SSF57196">
    <property type="entry name" value="EGF/Laminin"/>
    <property type="match status" value="1"/>
</dbReference>
<sequence length="992" mass="108409">MTTPSSRLFVSHTTQETSMEVDTIQSKEPSSTLTTLITPTEAEIVKTTVESKEAAEKEQKSPEKPSVAPILDITTTDRSSDKAPEVFTRESALTSPVYVNISHIDGGAVKEPTEQKEKLDTITQRVSSKQETAKTESVSVTAGVPIQTATRESHFFPDAEVTTTIQPSEASVTLVVSEHTGAPGEMHTSPPSAAPPVFYQDQDEQEVLIPSPPSSPKTSNVSTTARPHDARRVTTTVIIFTEEGQNEDELFSVVTESTKQNYTTPEFDDSIIDVDTDSLIESSSLFSPTILTEEAGGITPVTLPPRSLVTTDDSEGSGEVVATAFTDMPPHVVYGSTTGEPTIGVVEPSEEESSKAMSGPEEEGTEKPAAQPHPLNESSDGDVSGDITPVEGSSSAAEPSQEPTLPLDGGLPLIDVTPSAVPKEVSTVPEDVVTPSLSSSSVGTDLSSSPPVYSLHPSDESPTHPPEVVVHLDTTLAPRPDITTGKATYQQATTSAHHPDFNQVLEETMSTTVTPVQPGRPSDRVTERPGTSEPASMSTSMYLEVGIPTVGIREPAETSPWVHEPDVESVTEDGKGQEAVGKIEEAIAPTTKAEEEGKLGGATTQPTETETEPEVPMSSAPSEEVPVPSTIPPKEDEVVDYDGTSSPPLLEALPSATRTESTLGPEPEIDLGHTIEAKVYDIPGIHSCTENVCLNGGTCYTRGNVYTCACPPGYSGDRCEIDIDECQSNPCRNGGTCIDGLNSFTCTCLPSYSGTLCEQDTETCDYGWHKFQGHCYKYIAHRRTWDIAERECRLQGAHLTSILSHEEQLFVNRLGHDYQWIGLNDKMFENDFRWTDGRPVQYENWRPNQPDSFFSSGEDCVVMIWHEDGQWNDVPCNYHLTFTCKKGTVACSQPPVVQNARTFGRMRPRYEINSLVRYQCKDGFIQRHVPTIRCRGDGRWDVPQISCMTPSSFQKAYSWRYQYNNYNNSRRRSSESVRHHHRWATRGDRNRR</sequence>
<dbReference type="GO" id="GO:0002052">
    <property type="term" value="P:positive regulation of neuroblast proliferation"/>
    <property type="evidence" value="ECO:0007669"/>
    <property type="project" value="TreeGrafter"/>
</dbReference>
<dbReference type="PROSITE" id="PS50026">
    <property type="entry name" value="EGF_3"/>
    <property type="match status" value="2"/>
</dbReference>
<evidence type="ECO:0000256" key="9">
    <source>
        <dbReference type="ARBA" id="ARBA00022837"/>
    </source>
</evidence>
<dbReference type="GO" id="GO:0005509">
    <property type="term" value="F:calcium ion binding"/>
    <property type="evidence" value="ECO:0007669"/>
    <property type="project" value="InterPro"/>
</dbReference>
<dbReference type="PROSITE" id="PS50041">
    <property type="entry name" value="C_TYPE_LECTIN_2"/>
    <property type="match status" value="1"/>
</dbReference>
<feature type="domain" description="EGF-like" evidence="19">
    <location>
        <begin position="684"/>
        <end position="720"/>
    </location>
</feature>
<dbReference type="GO" id="GO:0045202">
    <property type="term" value="C:synapse"/>
    <property type="evidence" value="ECO:0007669"/>
    <property type="project" value="TreeGrafter"/>
</dbReference>
<dbReference type="InterPro" id="IPR016186">
    <property type="entry name" value="C-type_lectin-like/link_sf"/>
</dbReference>
<dbReference type="CDD" id="cd00033">
    <property type="entry name" value="CCP"/>
    <property type="match status" value="1"/>
</dbReference>
<dbReference type="InterPro" id="IPR001881">
    <property type="entry name" value="EGF-like_Ca-bd_dom"/>
</dbReference>
<gene>
    <name evidence="22" type="ORF">MATL_G00065120</name>
</gene>
<feature type="region of interest" description="Disordered" evidence="18">
    <location>
        <begin position="558"/>
        <end position="577"/>
    </location>
</feature>
<keyword evidence="5 16" id="KW-0245">EGF-like domain</keyword>
<feature type="compositionally biased region" description="Basic and acidic residues" evidence="18">
    <location>
        <begin position="49"/>
        <end position="63"/>
    </location>
</feature>
<dbReference type="PROSITE" id="PS01187">
    <property type="entry name" value="EGF_CA"/>
    <property type="match status" value="1"/>
</dbReference>
<feature type="domain" description="C-type lectin" evidence="20">
    <location>
        <begin position="771"/>
        <end position="885"/>
    </location>
</feature>
<keyword evidence="6 17" id="KW-0768">Sushi</keyword>
<keyword evidence="7" id="KW-0732">Signal</keyword>
<dbReference type="OrthoDB" id="441660at2759"/>
<keyword evidence="9" id="KW-0106">Calcium</keyword>
<dbReference type="PANTHER" id="PTHR22804">
    <property type="entry name" value="AGGRECAN/VERSICAN PROTEOGLYCAN"/>
    <property type="match status" value="1"/>
</dbReference>
<dbReference type="InterPro" id="IPR018097">
    <property type="entry name" value="EGF_Ca-bd_CS"/>
</dbReference>
<evidence type="ECO:0000256" key="7">
    <source>
        <dbReference type="ARBA" id="ARBA00022729"/>
    </source>
</evidence>
<dbReference type="PANTHER" id="PTHR22804:SF6">
    <property type="entry name" value="VERSICAN CORE PROTEIN"/>
    <property type="match status" value="1"/>
</dbReference>
<evidence type="ECO:0000256" key="12">
    <source>
        <dbReference type="ARBA" id="ARBA00023273"/>
    </source>
</evidence>
<evidence type="ECO:0000256" key="3">
    <source>
        <dbReference type="ARBA" id="ARBA00022525"/>
    </source>
</evidence>
<dbReference type="GO" id="GO:0005615">
    <property type="term" value="C:extracellular space"/>
    <property type="evidence" value="ECO:0007669"/>
    <property type="project" value="TreeGrafter"/>
</dbReference>
<comment type="subcellular location">
    <subcellularLocation>
        <location evidence="1">Cell projection</location>
    </subcellularLocation>
    <subcellularLocation>
        <location evidence="2">Secreted</location>
        <location evidence="2">Extracellular space</location>
        <location evidence="2">Extracellular matrix</location>
    </subcellularLocation>
</comment>
<dbReference type="GO" id="GO:0007417">
    <property type="term" value="P:central nervous system development"/>
    <property type="evidence" value="ECO:0007669"/>
    <property type="project" value="TreeGrafter"/>
</dbReference>
<dbReference type="Proteomes" id="UP001046870">
    <property type="component" value="Chromosome 4"/>
</dbReference>
<feature type="region of interest" description="Disordered" evidence="18">
    <location>
        <begin position="47"/>
        <end position="84"/>
    </location>
</feature>
<dbReference type="AlphaFoldDB" id="A0A9D3Q7L3"/>
<feature type="region of interest" description="Disordered" evidence="18">
    <location>
        <begin position="970"/>
        <end position="992"/>
    </location>
</feature>
<feature type="region of interest" description="Disordered" evidence="18">
    <location>
        <begin position="1"/>
        <end position="32"/>
    </location>
</feature>
<evidence type="ECO:0000256" key="18">
    <source>
        <dbReference type="SAM" id="MobiDB-lite"/>
    </source>
</evidence>
<evidence type="ECO:0000256" key="11">
    <source>
        <dbReference type="ARBA" id="ARBA00023180"/>
    </source>
</evidence>
<evidence type="ECO:0000259" key="20">
    <source>
        <dbReference type="PROSITE" id="PS50041"/>
    </source>
</evidence>
<feature type="disulfide bond" evidence="17">
    <location>
        <begin position="920"/>
        <end position="947"/>
    </location>
</feature>
<dbReference type="SMART" id="SM00034">
    <property type="entry name" value="CLECT"/>
    <property type="match status" value="1"/>
</dbReference>
<evidence type="ECO:0000259" key="21">
    <source>
        <dbReference type="PROSITE" id="PS50923"/>
    </source>
</evidence>
<feature type="region of interest" description="Disordered" evidence="18">
    <location>
        <begin position="511"/>
        <end position="536"/>
    </location>
</feature>
<feature type="disulfide bond" evidence="16">
    <location>
        <begin position="710"/>
        <end position="719"/>
    </location>
</feature>
<evidence type="ECO:0000256" key="8">
    <source>
        <dbReference type="ARBA" id="ARBA00022737"/>
    </source>
</evidence>
<dbReference type="InterPro" id="IPR000152">
    <property type="entry name" value="EGF-type_Asp/Asn_hydroxyl_site"/>
</dbReference>
<dbReference type="FunFam" id="3.10.100.10:FF:000003">
    <property type="entry name" value="Versican core protein"/>
    <property type="match status" value="1"/>
</dbReference>
<protein>
    <recommendedName>
        <fullName evidence="15">PG-M</fullName>
    </recommendedName>
</protein>
<accession>A0A9D3Q7L3</accession>
<feature type="domain" description="Sushi" evidence="21">
    <location>
        <begin position="889"/>
        <end position="949"/>
    </location>
</feature>
<dbReference type="GO" id="GO:0005540">
    <property type="term" value="F:hyaluronic acid binding"/>
    <property type="evidence" value="ECO:0007669"/>
    <property type="project" value="UniProtKB-KW"/>
</dbReference>
<dbReference type="SUPFAM" id="SSF57535">
    <property type="entry name" value="Complement control module/SCR domain"/>
    <property type="match status" value="1"/>
</dbReference>
<evidence type="ECO:0000313" key="22">
    <source>
        <dbReference type="EMBL" id="KAG7481246.1"/>
    </source>
</evidence>
<feature type="compositionally biased region" description="Polar residues" evidence="18">
    <location>
        <begin position="1"/>
        <end position="28"/>
    </location>
</feature>
<evidence type="ECO:0000313" key="23">
    <source>
        <dbReference type="Proteomes" id="UP001046870"/>
    </source>
</evidence>
<dbReference type="SMART" id="SM00181">
    <property type="entry name" value="EGF"/>
    <property type="match status" value="2"/>
</dbReference>
<feature type="region of interest" description="Disordered" evidence="18">
    <location>
        <begin position="329"/>
        <end position="468"/>
    </location>
</feature>
<dbReference type="Pfam" id="PF00059">
    <property type="entry name" value="Lectin_C"/>
    <property type="match status" value="1"/>
</dbReference>
<proteinExistence type="predicted"/>
<keyword evidence="8" id="KW-0677">Repeat</keyword>
<evidence type="ECO:0000256" key="15">
    <source>
        <dbReference type="ARBA" id="ARBA00044266"/>
    </source>
</evidence>
<comment type="caution">
    <text evidence="16">Lacks conserved residue(s) required for the propagation of feature annotation.</text>
</comment>
<evidence type="ECO:0000256" key="4">
    <source>
        <dbReference type="ARBA" id="ARBA00022530"/>
    </source>
</evidence>
<evidence type="ECO:0000256" key="6">
    <source>
        <dbReference type="ARBA" id="ARBA00022659"/>
    </source>
</evidence>
<dbReference type="Pfam" id="PF00008">
    <property type="entry name" value="EGF"/>
    <property type="match status" value="2"/>
</dbReference>
<name>A0A9D3Q7L3_MEGAT</name>
<dbReference type="PROSITE" id="PS01186">
    <property type="entry name" value="EGF_2"/>
    <property type="match status" value="1"/>
</dbReference>
<keyword evidence="11" id="KW-0325">Glycoprotein</keyword>
<evidence type="ECO:0000259" key="19">
    <source>
        <dbReference type="PROSITE" id="PS50026"/>
    </source>
</evidence>
<evidence type="ECO:0000256" key="14">
    <source>
        <dbReference type="ARBA" id="ARBA00043896"/>
    </source>
</evidence>
<dbReference type="FunFam" id="2.10.70.10:FF:000003">
    <property type="entry name" value="Versican core protein"/>
    <property type="match status" value="1"/>
</dbReference>
<dbReference type="GO" id="GO:0010001">
    <property type="term" value="P:glial cell differentiation"/>
    <property type="evidence" value="ECO:0007669"/>
    <property type="project" value="TreeGrafter"/>
</dbReference>
<dbReference type="FunFam" id="2.10.25.10:FF:000012">
    <property type="entry name" value="Delta-like protein"/>
    <property type="match status" value="1"/>
</dbReference>
<evidence type="ECO:0000256" key="1">
    <source>
        <dbReference type="ARBA" id="ARBA00004316"/>
    </source>
</evidence>
<feature type="compositionally biased region" description="Low complexity" evidence="18">
    <location>
        <begin position="603"/>
        <end position="628"/>
    </location>
</feature>
<evidence type="ECO:0000256" key="16">
    <source>
        <dbReference type="PROSITE-ProRule" id="PRU00076"/>
    </source>
</evidence>
<keyword evidence="4" id="KW-0272">Extracellular matrix</keyword>
<dbReference type="InterPro" id="IPR035976">
    <property type="entry name" value="Sushi/SCR/CCP_sf"/>
</dbReference>
<dbReference type="GO" id="GO:0001501">
    <property type="term" value="P:skeletal system development"/>
    <property type="evidence" value="ECO:0007669"/>
    <property type="project" value="TreeGrafter"/>
</dbReference>
<evidence type="ECO:0000256" key="2">
    <source>
        <dbReference type="ARBA" id="ARBA00004498"/>
    </source>
</evidence>
<evidence type="ECO:0000256" key="5">
    <source>
        <dbReference type="ARBA" id="ARBA00022536"/>
    </source>
</evidence>
<dbReference type="GO" id="GO:0072534">
    <property type="term" value="C:perineuronal net"/>
    <property type="evidence" value="ECO:0007669"/>
    <property type="project" value="TreeGrafter"/>
</dbReference>
<reference evidence="22" key="1">
    <citation type="submission" date="2021-01" db="EMBL/GenBank/DDBJ databases">
        <authorList>
            <person name="Zahm M."/>
            <person name="Roques C."/>
            <person name="Cabau C."/>
            <person name="Klopp C."/>
            <person name="Donnadieu C."/>
            <person name="Jouanno E."/>
            <person name="Lampietro C."/>
            <person name="Louis A."/>
            <person name="Herpin A."/>
            <person name="Echchiki A."/>
            <person name="Berthelot C."/>
            <person name="Parey E."/>
            <person name="Roest-Crollius H."/>
            <person name="Braasch I."/>
            <person name="Postlethwait J."/>
            <person name="Bobe J."/>
            <person name="Montfort J."/>
            <person name="Bouchez O."/>
            <person name="Begum T."/>
            <person name="Mejri S."/>
            <person name="Adams A."/>
            <person name="Chen W.-J."/>
            <person name="Guiguen Y."/>
        </authorList>
    </citation>
    <scope>NUCLEOTIDE SEQUENCE</scope>
    <source>
        <strain evidence="22">YG-15Mar2019-1</strain>
        <tissue evidence="22">Brain</tissue>
    </source>
</reference>
<dbReference type="CDD" id="cd03588">
    <property type="entry name" value="CLECT_CSPGs"/>
    <property type="match status" value="1"/>
</dbReference>
<organism evidence="22 23">
    <name type="scientific">Megalops atlanticus</name>
    <name type="common">Tarpon</name>
    <name type="synonym">Clupea gigantea</name>
    <dbReference type="NCBI Taxonomy" id="7932"/>
    <lineage>
        <taxon>Eukaryota</taxon>
        <taxon>Metazoa</taxon>
        <taxon>Chordata</taxon>
        <taxon>Craniata</taxon>
        <taxon>Vertebrata</taxon>
        <taxon>Euteleostomi</taxon>
        <taxon>Actinopterygii</taxon>
        <taxon>Neopterygii</taxon>
        <taxon>Teleostei</taxon>
        <taxon>Elopiformes</taxon>
        <taxon>Megalopidae</taxon>
        <taxon>Megalops</taxon>
    </lineage>
</organism>
<dbReference type="PROSITE" id="PS00010">
    <property type="entry name" value="ASX_HYDROXYL"/>
    <property type="match status" value="1"/>
</dbReference>
<keyword evidence="13" id="KW-0373">Hyaluronic acid</keyword>
<dbReference type="FunFam" id="2.10.25.10:FF:000006">
    <property type="entry name" value="Versican core protein-like isoform 1"/>
    <property type="match status" value="1"/>
</dbReference>
<evidence type="ECO:0000256" key="13">
    <source>
        <dbReference type="ARBA" id="ARBA00023290"/>
    </source>
</evidence>
<dbReference type="SMART" id="SM00179">
    <property type="entry name" value="EGF_CA"/>
    <property type="match status" value="2"/>
</dbReference>
<dbReference type="Gene3D" id="2.10.25.10">
    <property type="entry name" value="Laminin"/>
    <property type="match status" value="2"/>
</dbReference>
<keyword evidence="3" id="KW-0964">Secreted</keyword>
<dbReference type="CDD" id="cd00054">
    <property type="entry name" value="EGF_CA"/>
    <property type="match status" value="2"/>
</dbReference>
<dbReference type="EMBL" id="JAFDVH010000004">
    <property type="protein sequence ID" value="KAG7481246.1"/>
    <property type="molecule type" value="Genomic_DNA"/>
</dbReference>
<feature type="compositionally biased region" description="Low complexity" evidence="18">
    <location>
        <begin position="431"/>
        <end position="451"/>
    </location>
</feature>
<feature type="region of interest" description="Disordered" evidence="18">
    <location>
        <begin position="586"/>
        <end position="638"/>
    </location>
</feature>
<dbReference type="InterPro" id="IPR000742">
    <property type="entry name" value="EGF"/>
</dbReference>
<comment type="caution">
    <text evidence="22">The sequence shown here is derived from an EMBL/GenBank/DDBJ whole genome shotgun (WGS) entry which is preliminary data.</text>
</comment>
<dbReference type="GO" id="GO:0042995">
    <property type="term" value="C:cell projection"/>
    <property type="evidence" value="ECO:0007669"/>
    <property type="project" value="UniProtKB-SubCell"/>
</dbReference>
<keyword evidence="23" id="KW-1185">Reference proteome</keyword>
<evidence type="ECO:0000256" key="10">
    <source>
        <dbReference type="ARBA" id="ARBA00023157"/>
    </source>
</evidence>
<dbReference type="Pfam" id="PF00084">
    <property type="entry name" value="Sushi"/>
    <property type="match status" value="1"/>
</dbReference>
<feature type="disulfide bond" evidence="17">
    <location>
        <begin position="891"/>
        <end position="934"/>
    </location>
</feature>
<dbReference type="Gene3D" id="2.10.70.10">
    <property type="entry name" value="Complement Module, domain 1"/>
    <property type="match status" value="1"/>
</dbReference>
<comment type="function">
    <text evidence="14">May play a role in intercellular signaling and in connecting cells with the extracellular matrix. May take part in the regulation of cell motility, growth and differentiation. Binds hyaluronic acid.</text>
</comment>
<keyword evidence="12" id="KW-0966">Cell projection</keyword>
<feature type="domain" description="EGF-like" evidence="19">
    <location>
        <begin position="722"/>
        <end position="758"/>
    </location>
</feature>